<proteinExistence type="predicted"/>
<reference evidence="3 4" key="1">
    <citation type="submission" date="2017-09" db="EMBL/GenBank/DDBJ databases">
        <title>Depth-based differentiation of microbial function through sediment-hosted aquifers and enrichment of novel symbionts in the deep terrestrial subsurface.</title>
        <authorList>
            <person name="Probst A.J."/>
            <person name="Ladd B."/>
            <person name="Jarett J.K."/>
            <person name="Geller-Mcgrath D.E."/>
            <person name="Sieber C.M."/>
            <person name="Emerson J.B."/>
            <person name="Anantharaman K."/>
            <person name="Thomas B.C."/>
            <person name="Malmstrom R."/>
            <person name="Stieglmeier M."/>
            <person name="Klingl A."/>
            <person name="Woyke T."/>
            <person name="Ryan C.M."/>
            <person name="Banfield J.F."/>
        </authorList>
    </citation>
    <scope>NUCLEOTIDE SEQUENCE [LARGE SCALE GENOMIC DNA]</scope>
    <source>
        <strain evidence="3">CG11_big_fil_rev_8_21_14_0_20_35_14</strain>
    </source>
</reference>
<accession>A0A2H0KME2</accession>
<evidence type="ECO:0000313" key="3">
    <source>
        <dbReference type="EMBL" id="PIQ72428.1"/>
    </source>
</evidence>
<evidence type="ECO:0000256" key="1">
    <source>
        <dbReference type="SAM" id="MobiDB-lite"/>
    </source>
</evidence>
<evidence type="ECO:0000259" key="2">
    <source>
        <dbReference type="Pfam" id="PF18904"/>
    </source>
</evidence>
<gene>
    <name evidence="3" type="ORF">COV86_03010</name>
</gene>
<dbReference type="Proteomes" id="UP000229570">
    <property type="component" value="Unassembled WGS sequence"/>
</dbReference>
<dbReference type="Pfam" id="PF18904">
    <property type="entry name" value="DUF5660"/>
    <property type="match status" value="1"/>
</dbReference>
<feature type="region of interest" description="Disordered" evidence="1">
    <location>
        <begin position="1"/>
        <end position="22"/>
    </location>
</feature>
<organism evidence="3 4">
    <name type="scientific">Candidatus Roizmanbacteria bacterium CG11_big_fil_rev_8_21_14_0_20_35_14</name>
    <dbReference type="NCBI Taxonomy" id="1974855"/>
    <lineage>
        <taxon>Bacteria</taxon>
        <taxon>Candidatus Roizmaniibacteriota</taxon>
    </lineage>
</organism>
<protein>
    <recommendedName>
        <fullName evidence="2">DUF5660 domain-containing protein</fullName>
    </recommendedName>
</protein>
<dbReference type="AlphaFoldDB" id="A0A2H0KME2"/>
<dbReference type="InterPro" id="IPR043719">
    <property type="entry name" value="DUF5660"/>
</dbReference>
<sequence length="201" mass="23141">MQKSISNQKSQSALPYKNPLESLRDLGTNSAKKTADAFGKIGGGMLDQFFGEYNEEEFGPDFTNKEVKKAQKKQEMKVFNYSEYYEDTLVKKQIKELTEQIRREIEALKKADASLIREVKDIEKLTINELPEKPGVYHVRFLEIVLNILRVLRAKVGESKTWLQALMSRKKKRGSLFVVRSKKQGTQYSLSQELQSARSVQ</sequence>
<feature type="compositionally biased region" description="Polar residues" evidence="1">
    <location>
        <begin position="1"/>
        <end position="13"/>
    </location>
</feature>
<name>A0A2H0KME2_9BACT</name>
<feature type="domain" description="DUF5660" evidence="2">
    <location>
        <begin position="91"/>
        <end position="200"/>
    </location>
</feature>
<dbReference type="EMBL" id="PCVL01000041">
    <property type="protein sequence ID" value="PIQ72428.1"/>
    <property type="molecule type" value="Genomic_DNA"/>
</dbReference>
<evidence type="ECO:0000313" key="4">
    <source>
        <dbReference type="Proteomes" id="UP000229570"/>
    </source>
</evidence>
<comment type="caution">
    <text evidence="3">The sequence shown here is derived from an EMBL/GenBank/DDBJ whole genome shotgun (WGS) entry which is preliminary data.</text>
</comment>